<evidence type="ECO:0000313" key="1">
    <source>
        <dbReference type="EMBL" id="KAK4497309.1"/>
    </source>
</evidence>
<sequence>MAKPSPADGGDVEDEEVKPFRLLDLPPEIWSKIGKMVIDDIPEVTMYTFRRFPCKDHQAPILRTCRVVREELLPYFWEAGVKVTCSYGLELGYLRDLLAHVGEEHRRAMCDVRFEYGVGSRAETLARLFRVNLWDIDFELTDRKRVPVERSGLSRSIWADAGFKYVWTVKFL</sequence>
<accession>A0ABR0E7K9</accession>
<dbReference type="EMBL" id="JAXOVC010000009">
    <property type="protein sequence ID" value="KAK4497309.1"/>
    <property type="molecule type" value="Genomic_DNA"/>
</dbReference>
<proteinExistence type="predicted"/>
<comment type="caution">
    <text evidence="1">The sequence shown here is derived from an EMBL/GenBank/DDBJ whole genome shotgun (WGS) entry which is preliminary data.</text>
</comment>
<gene>
    <name evidence="1" type="ORF">PRZ48_011759</name>
</gene>
<organism evidence="1 2">
    <name type="scientific">Zasmidium cellare</name>
    <name type="common">Wine cellar mold</name>
    <name type="synonym">Racodium cellare</name>
    <dbReference type="NCBI Taxonomy" id="395010"/>
    <lineage>
        <taxon>Eukaryota</taxon>
        <taxon>Fungi</taxon>
        <taxon>Dikarya</taxon>
        <taxon>Ascomycota</taxon>
        <taxon>Pezizomycotina</taxon>
        <taxon>Dothideomycetes</taxon>
        <taxon>Dothideomycetidae</taxon>
        <taxon>Mycosphaerellales</taxon>
        <taxon>Mycosphaerellaceae</taxon>
        <taxon>Zasmidium</taxon>
    </lineage>
</organism>
<name>A0ABR0E7K9_ZASCE</name>
<dbReference type="Proteomes" id="UP001305779">
    <property type="component" value="Unassembled WGS sequence"/>
</dbReference>
<protein>
    <recommendedName>
        <fullName evidence="3">F-box domain-containing protein</fullName>
    </recommendedName>
</protein>
<evidence type="ECO:0000313" key="2">
    <source>
        <dbReference type="Proteomes" id="UP001305779"/>
    </source>
</evidence>
<evidence type="ECO:0008006" key="3">
    <source>
        <dbReference type="Google" id="ProtNLM"/>
    </source>
</evidence>
<keyword evidence="2" id="KW-1185">Reference proteome</keyword>
<reference evidence="1 2" key="1">
    <citation type="journal article" date="2023" name="G3 (Bethesda)">
        <title>A chromosome-level genome assembly of Zasmidium syzygii isolated from banana leaves.</title>
        <authorList>
            <person name="van Westerhoven A.C."/>
            <person name="Mehrabi R."/>
            <person name="Talebi R."/>
            <person name="Steentjes M.B.F."/>
            <person name="Corcolon B."/>
            <person name="Chong P.A."/>
            <person name="Kema G.H.J."/>
            <person name="Seidl M.F."/>
        </authorList>
    </citation>
    <scope>NUCLEOTIDE SEQUENCE [LARGE SCALE GENOMIC DNA]</scope>
    <source>
        <strain evidence="1 2">P124</strain>
    </source>
</reference>